<feature type="compositionally biased region" description="Low complexity" evidence="1">
    <location>
        <begin position="226"/>
        <end position="238"/>
    </location>
</feature>
<reference evidence="3" key="1">
    <citation type="journal article" date="2011" name="Proc. Natl. Acad. Sci. U.S.A.">
        <title>Obligate biotrophy features unraveled by the genomic analysis of rust fungi.</title>
        <authorList>
            <person name="Duplessis S."/>
            <person name="Cuomo C.A."/>
            <person name="Lin Y.-C."/>
            <person name="Aerts A."/>
            <person name="Tisserant E."/>
            <person name="Veneault-Fourrey C."/>
            <person name="Joly D.L."/>
            <person name="Hacquard S."/>
            <person name="Amselem J."/>
            <person name="Cantarel B.L."/>
            <person name="Chiu R."/>
            <person name="Coutinho P.M."/>
            <person name="Feau N."/>
            <person name="Field M."/>
            <person name="Frey P."/>
            <person name="Gelhaye E."/>
            <person name="Goldberg J."/>
            <person name="Grabherr M.G."/>
            <person name="Kodira C.D."/>
            <person name="Kohler A."/>
            <person name="Kuees U."/>
            <person name="Lindquist E.A."/>
            <person name="Lucas S.M."/>
            <person name="Mago R."/>
            <person name="Mauceli E."/>
            <person name="Morin E."/>
            <person name="Murat C."/>
            <person name="Pangilinan J.L."/>
            <person name="Park R."/>
            <person name="Pearson M."/>
            <person name="Quesneville H."/>
            <person name="Rouhier N."/>
            <person name="Sakthikumar S."/>
            <person name="Salamov A.A."/>
            <person name="Schmutz J."/>
            <person name="Selles B."/>
            <person name="Shapiro H."/>
            <person name="Tanguay P."/>
            <person name="Tuskan G.A."/>
            <person name="Henrissat B."/>
            <person name="Van de Peer Y."/>
            <person name="Rouze P."/>
            <person name="Ellis J.G."/>
            <person name="Dodds P.N."/>
            <person name="Schein J.E."/>
            <person name="Zhong S."/>
            <person name="Hamelin R.C."/>
            <person name="Grigoriev I.V."/>
            <person name="Szabo L.J."/>
            <person name="Martin F."/>
        </authorList>
    </citation>
    <scope>NUCLEOTIDE SEQUENCE [LARGE SCALE GENOMIC DNA]</scope>
    <source>
        <strain evidence="3">98AG31 / pathotype 3-4-7</strain>
    </source>
</reference>
<feature type="region of interest" description="Disordered" evidence="1">
    <location>
        <begin position="45"/>
        <end position="65"/>
    </location>
</feature>
<dbReference type="HOGENOM" id="CLU_1245638_0_0_1"/>
<feature type="compositionally biased region" description="Polar residues" evidence="1">
    <location>
        <begin position="140"/>
        <end position="166"/>
    </location>
</feature>
<accession>F4S3Q8</accession>
<evidence type="ECO:0000313" key="2">
    <source>
        <dbReference type="EMBL" id="EGG00716.1"/>
    </source>
</evidence>
<dbReference type="KEGG" id="mlr:MELLADRAFT_117981"/>
<evidence type="ECO:0000313" key="3">
    <source>
        <dbReference type="Proteomes" id="UP000001072"/>
    </source>
</evidence>
<dbReference type="RefSeq" id="XP_007415987.1">
    <property type="nucleotide sequence ID" value="XM_007415925.1"/>
</dbReference>
<feature type="region of interest" description="Disordered" evidence="1">
    <location>
        <begin position="140"/>
        <end position="255"/>
    </location>
</feature>
<dbReference type="InParanoid" id="F4S3Q8"/>
<dbReference type="GeneID" id="18926127"/>
<evidence type="ECO:0000256" key="1">
    <source>
        <dbReference type="SAM" id="MobiDB-lite"/>
    </source>
</evidence>
<gene>
    <name evidence="2" type="ORF">MELLADRAFT_117981</name>
</gene>
<name>F4S3Q8_MELLP</name>
<sequence>MVWRSQEIRALVSVSTRFNFGVLGSISFSGARRMSSRYDENPLQEWRRSRSSIPGDGEGDGIVTRSKYPCPVGVLTLRNRLPPPTNLVGSLTRQILRPGPHSPSQVNRARDYFGPTCPSYNKLDPLTSNEMSSRSLLSKFLSQPDNDSRSGTWSDRYESTNSSQFQPPDRSSWDSRDIGERRNLAQGSREQERRRDEVHGSSDAPAPNMSRLQYSDIHSHDEEDNQATTSQGTSAGAADIHPIRLVNRYGEEEFR</sequence>
<keyword evidence="3" id="KW-1185">Reference proteome</keyword>
<organism evidence="3">
    <name type="scientific">Melampsora larici-populina (strain 98AG31 / pathotype 3-4-7)</name>
    <name type="common">Poplar leaf rust fungus</name>
    <dbReference type="NCBI Taxonomy" id="747676"/>
    <lineage>
        <taxon>Eukaryota</taxon>
        <taxon>Fungi</taxon>
        <taxon>Dikarya</taxon>
        <taxon>Basidiomycota</taxon>
        <taxon>Pucciniomycotina</taxon>
        <taxon>Pucciniomycetes</taxon>
        <taxon>Pucciniales</taxon>
        <taxon>Melampsoraceae</taxon>
        <taxon>Melampsora</taxon>
    </lineage>
</organism>
<proteinExistence type="predicted"/>
<dbReference type="VEuPathDB" id="FungiDB:MELLADRAFT_117981"/>
<dbReference type="EMBL" id="GL883144">
    <property type="protein sequence ID" value="EGG00716.1"/>
    <property type="molecule type" value="Genomic_DNA"/>
</dbReference>
<dbReference type="Proteomes" id="UP000001072">
    <property type="component" value="Unassembled WGS sequence"/>
</dbReference>
<protein>
    <submittedName>
        <fullName evidence="2">Uncharacterized protein</fullName>
    </submittedName>
</protein>
<dbReference type="AlphaFoldDB" id="F4S3Q8"/>
<feature type="compositionally biased region" description="Basic and acidic residues" evidence="1">
    <location>
        <begin position="171"/>
        <end position="200"/>
    </location>
</feature>
<feature type="region of interest" description="Disordered" evidence="1">
    <location>
        <begin position="94"/>
        <end position="113"/>
    </location>
</feature>